<comment type="pathway">
    <text evidence="1 8">Carbohydrate degradation; glycolysis; D-glyceraldehyde 3-phosphate and glycerone phosphate from D-glucose: step 2/4.</text>
</comment>
<evidence type="ECO:0000256" key="8">
    <source>
        <dbReference type="RuleBase" id="RU000612"/>
    </source>
</evidence>
<dbReference type="HAMAP" id="MF_00473">
    <property type="entry name" value="G6P_isomerase"/>
    <property type="match status" value="1"/>
</dbReference>
<dbReference type="InterPro" id="IPR018189">
    <property type="entry name" value="Phosphoglucose_isomerase_CS"/>
</dbReference>
<dbReference type="GO" id="GO:0005829">
    <property type="term" value="C:cytosol"/>
    <property type="evidence" value="ECO:0007669"/>
    <property type="project" value="TreeGrafter"/>
</dbReference>
<dbReference type="GO" id="GO:0006094">
    <property type="term" value="P:gluconeogenesis"/>
    <property type="evidence" value="ECO:0007669"/>
    <property type="project" value="UniProtKB-KW"/>
</dbReference>
<evidence type="ECO:0000256" key="3">
    <source>
        <dbReference type="ARBA" id="ARBA00011952"/>
    </source>
</evidence>
<dbReference type="InterPro" id="IPR001672">
    <property type="entry name" value="G6P_Isomerase"/>
</dbReference>
<dbReference type="Gene3D" id="3.40.50.10490">
    <property type="entry name" value="Glucose-6-phosphate isomerase like protein, domain 1"/>
    <property type="match status" value="3"/>
</dbReference>
<evidence type="ECO:0000256" key="1">
    <source>
        <dbReference type="ARBA" id="ARBA00004926"/>
    </source>
</evidence>
<dbReference type="GO" id="GO:0006096">
    <property type="term" value="P:glycolytic process"/>
    <property type="evidence" value="ECO:0007669"/>
    <property type="project" value="UniProtKB-UniPathway"/>
</dbReference>
<evidence type="ECO:0000313" key="9">
    <source>
        <dbReference type="EMBL" id="HHL43231.1"/>
    </source>
</evidence>
<protein>
    <recommendedName>
        <fullName evidence="3 8">Glucose-6-phosphate isomerase</fullName>
        <ecNumber evidence="3 8">5.3.1.9</ecNumber>
    </recommendedName>
</protein>
<evidence type="ECO:0000256" key="7">
    <source>
        <dbReference type="ARBA" id="ARBA00029321"/>
    </source>
</evidence>
<dbReference type="EMBL" id="DRMJ01000330">
    <property type="protein sequence ID" value="HHL43231.1"/>
    <property type="molecule type" value="Genomic_DNA"/>
</dbReference>
<dbReference type="GO" id="GO:0004347">
    <property type="term" value="F:glucose-6-phosphate isomerase activity"/>
    <property type="evidence" value="ECO:0007669"/>
    <property type="project" value="UniProtKB-EC"/>
</dbReference>
<feature type="non-terminal residue" evidence="9">
    <location>
        <position position="389"/>
    </location>
</feature>
<comment type="catalytic activity">
    <reaction evidence="7 8">
        <text>alpha-D-glucose 6-phosphate = beta-D-fructose 6-phosphate</text>
        <dbReference type="Rhea" id="RHEA:11816"/>
        <dbReference type="ChEBI" id="CHEBI:57634"/>
        <dbReference type="ChEBI" id="CHEBI:58225"/>
        <dbReference type="EC" id="5.3.1.9"/>
    </reaction>
</comment>
<keyword evidence="6 8" id="KW-0413">Isomerase</keyword>
<dbReference type="PROSITE" id="PS51463">
    <property type="entry name" value="P_GLUCOSE_ISOMERASE_3"/>
    <property type="match status" value="1"/>
</dbReference>
<evidence type="ECO:0000256" key="4">
    <source>
        <dbReference type="ARBA" id="ARBA00022432"/>
    </source>
</evidence>
<accession>A0A7C5M1E5</accession>
<dbReference type="GO" id="GO:0097367">
    <property type="term" value="F:carbohydrate derivative binding"/>
    <property type="evidence" value="ECO:0007669"/>
    <property type="project" value="InterPro"/>
</dbReference>
<reference evidence="9" key="1">
    <citation type="journal article" date="2020" name="mSystems">
        <title>Genome- and Community-Level Interaction Insights into Carbon Utilization and Element Cycling Functions of Hydrothermarchaeota in Hydrothermal Sediment.</title>
        <authorList>
            <person name="Zhou Z."/>
            <person name="Liu Y."/>
            <person name="Xu W."/>
            <person name="Pan J."/>
            <person name="Luo Z.H."/>
            <person name="Li M."/>
        </authorList>
    </citation>
    <scope>NUCLEOTIDE SEQUENCE [LARGE SCALE GENOMIC DNA]</scope>
    <source>
        <strain evidence="9">HyVt-485</strain>
    </source>
</reference>
<evidence type="ECO:0000256" key="5">
    <source>
        <dbReference type="ARBA" id="ARBA00023152"/>
    </source>
</evidence>
<dbReference type="InterPro" id="IPR035482">
    <property type="entry name" value="SIS_PGI_2"/>
</dbReference>
<dbReference type="Pfam" id="PF00342">
    <property type="entry name" value="PGI"/>
    <property type="match status" value="1"/>
</dbReference>
<dbReference type="AlphaFoldDB" id="A0A7C5M1E5"/>
<dbReference type="CDD" id="cd05016">
    <property type="entry name" value="SIS_PGI_2"/>
    <property type="match status" value="1"/>
</dbReference>
<proteinExistence type="inferred from homology"/>
<dbReference type="UniPathway" id="UPA00109">
    <property type="reaction ID" value="UER00181"/>
</dbReference>
<dbReference type="PROSITE" id="PS00765">
    <property type="entry name" value="P_GLUCOSE_ISOMERASE_1"/>
    <property type="match status" value="1"/>
</dbReference>
<dbReference type="Proteomes" id="UP000885830">
    <property type="component" value="Unassembled WGS sequence"/>
</dbReference>
<dbReference type="InterPro" id="IPR046348">
    <property type="entry name" value="SIS_dom_sf"/>
</dbReference>
<name>A0A7C5M1E5_9PROT</name>
<dbReference type="GO" id="GO:0048029">
    <property type="term" value="F:monosaccharide binding"/>
    <property type="evidence" value="ECO:0007669"/>
    <property type="project" value="TreeGrafter"/>
</dbReference>
<evidence type="ECO:0000256" key="2">
    <source>
        <dbReference type="ARBA" id="ARBA00006604"/>
    </source>
</evidence>
<sequence>MTDIKTAWAALRSLKDKKIPTLEEMFLHDPDRAQHMSLRVNGLYVDYSKQRICQDGFQALIALAKAANVEGWRARLFAGEKINTTENRAVLHPALRGSAGSAEIKNQIKHMAARTRTFAENIRRSKTIKTIVHIGIGGSDLGPRLCHYAFEASYPARFDLRFVVNVDGASINDALKDLDPATTLIISVSKSFTTQETRMNTNAALEWLKQGLGDKACDHMIAVTANRQGALDFGIDPAHIFEFWDWVGGRFSLWSAVSLSLQLTFGPDVFDDLLAGAREMDEHFTSAPLAQNLPVIMAMVGIWNRNIIGYPSLAVVPYSRRLRKLPAYLQQLEMESNGKGKTRDGEPTGPTCPVIWGDEGTNSQHAFFQHLHQSRNGTPVDFIAVLQDS</sequence>
<keyword evidence="4 8" id="KW-0312">Gluconeogenesis</keyword>
<dbReference type="PRINTS" id="PR00662">
    <property type="entry name" value="G6PISOMERASE"/>
</dbReference>
<dbReference type="PANTHER" id="PTHR11469:SF1">
    <property type="entry name" value="GLUCOSE-6-PHOSPHATE ISOMERASE"/>
    <property type="match status" value="1"/>
</dbReference>
<dbReference type="InterPro" id="IPR035476">
    <property type="entry name" value="SIS_PGI_1"/>
</dbReference>
<organism evidence="9">
    <name type="scientific">Hellea balneolensis</name>
    <dbReference type="NCBI Taxonomy" id="287478"/>
    <lineage>
        <taxon>Bacteria</taxon>
        <taxon>Pseudomonadati</taxon>
        <taxon>Pseudomonadota</taxon>
        <taxon>Alphaproteobacteria</taxon>
        <taxon>Maricaulales</taxon>
        <taxon>Robiginitomaculaceae</taxon>
        <taxon>Hellea</taxon>
    </lineage>
</organism>
<dbReference type="PANTHER" id="PTHR11469">
    <property type="entry name" value="GLUCOSE-6-PHOSPHATE ISOMERASE"/>
    <property type="match status" value="1"/>
</dbReference>
<dbReference type="SUPFAM" id="SSF53697">
    <property type="entry name" value="SIS domain"/>
    <property type="match status" value="1"/>
</dbReference>
<dbReference type="GO" id="GO:0051156">
    <property type="term" value="P:glucose 6-phosphate metabolic process"/>
    <property type="evidence" value="ECO:0007669"/>
    <property type="project" value="TreeGrafter"/>
</dbReference>
<keyword evidence="5 8" id="KW-0324">Glycolysis</keyword>
<comment type="similarity">
    <text evidence="2 8">Belongs to the GPI family.</text>
</comment>
<dbReference type="CDD" id="cd05015">
    <property type="entry name" value="SIS_PGI_1"/>
    <property type="match status" value="1"/>
</dbReference>
<comment type="caution">
    <text evidence="9">The sequence shown here is derived from an EMBL/GenBank/DDBJ whole genome shotgun (WGS) entry which is preliminary data.</text>
</comment>
<gene>
    <name evidence="9" type="primary">pgi</name>
    <name evidence="9" type="ORF">ENJ42_06420</name>
</gene>
<dbReference type="EC" id="5.3.1.9" evidence="3 8"/>
<evidence type="ECO:0000256" key="6">
    <source>
        <dbReference type="ARBA" id="ARBA00023235"/>
    </source>
</evidence>